<organism evidence="1 2">
    <name type="scientific">Candidatus Zambryskibacteria bacterium RIFCSPHIGHO2_02_38_10.5</name>
    <dbReference type="NCBI Taxonomy" id="1802742"/>
    <lineage>
        <taxon>Bacteria</taxon>
        <taxon>Candidatus Zambryskiibacteriota</taxon>
    </lineage>
</organism>
<proteinExistence type="predicted"/>
<evidence type="ECO:0000313" key="2">
    <source>
        <dbReference type="Proteomes" id="UP000179264"/>
    </source>
</evidence>
<dbReference type="AlphaFoldDB" id="A0A1G2T6K8"/>
<name>A0A1G2T6K8_9BACT</name>
<reference evidence="1 2" key="1">
    <citation type="journal article" date="2016" name="Nat. Commun.">
        <title>Thousands of microbial genomes shed light on interconnected biogeochemical processes in an aquifer system.</title>
        <authorList>
            <person name="Anantharaman K."/>
            <person name="Brown C.T."/>
            <person name="Hug L.A."/>
            <person name="Sharon I."/>
            <person name="Castelle C.J."/>
            <person name="Probst A.J."/>
            <person name="Thomas B.C."/>
            <person name="Singh A."/>
            <person name="Wilkins M.J."/>
            <person name="Karaoz U."/>
            <person name="Brodie E.L."/>
            <person name="Williams K.H."/>
            <person name="Hubbard S.S."/>
            <person name="Banfield J.F."/>
        </authorList>
    </citation>
    <scope>NUCLEOTIDE SEQUENCE [LARGE SCALE GENOMIC DNA]</scope>
</reference>
<evidence type="ECO:0000313" key="1">
    <source>
        <dbReference type="EMBL" id="OHA92903.1"/>
    </source>
</evidence>
<protein>
    <submittedName>
        <fullName evidence="1">Uncharacterized protein</fullName>
    </submittedName>
</protein>
<dbReference type="EMBL" id="MHVL01000032">
    <property type="protein sequence ID" value="OHA92903.1"/>
    <property type="molecule type" value="Genomic_DNA"/>
</dbReference>
<comment type="caution">
    <text evidence="1">The sequence shown here is derived from an EMBL/GenBank/DDBJ whole genome shotgun (WGS) entry which is preliminary data.</text>
</comment>
<dbReference type="Proteomes" id="UP000179264">
    <property type="component" value="Unassembled WGS sequence"/>
</dbReference>
<gene>
    <name evidence="1" type="ORF">A2W58_00095</name>
</gene>
<accession>A0A1G2T6K8</accession>
<sequence>MENKYKINMQIVQTKSHIVEKTLRDKEGRLIRARFCVYESAGRIKARLVEVAYLPEKAHQITLFALSGFSKKETWTRSVQVGKKVVSPYFKSNSLYFSGSKPRAPTSKM</sequence>